<dbReference type="Pfam" id="PF19202">
    <property type="entry name" value="DUF5874"/>
    <property type="match status" value="1"/>
</dbReference>
<reference evidence="6 7" key="1">
    <citation type="journal article" date="2007" name="Virology">
        <title>Sequence and annotation of the 369-kb NY-2A and the 345-kb AR158 viruses that infect Chlorella NC64A.</title>
        <authorList>
            <person name="Fitzgerald L.A."/>
            <person name="Graves M.V."/>
            <person name="Li X."/>
            <person name="Feldblyum T."/>
            <person name="Nierman W.C."/>
            <person name="Van Etten J.L."/>
        </authorList>
    </citation>
    <scope>NUCLEOTIDE SEQUENCE [LARGE SCALE GENOMIC DNA]</scope>
    <source>
        <strain evidence="6 7">NY-2A</strain>
    </source>
</reference>
<evidence type="ECO:0000313" key="6">
    <source>
        <dbReference type="EMBL" id="ABT15158.1"/>
    </source>
</evidence>
<sequence>MNKIWIVITIIVIVLSVLGVAIPLTIHFIKKRAKQQANEKYTKALVDESILTEKLKQQQDIVNSIENVASNTFDETSGNQETVMNQLAKSKKELEQLKQNLVVAVQTTNALKNQRQAEENNTNASMAFNKASADAKFVESAQQKINQDVVMSLQDATDELENQAIDLDEYRKTLQREAQELVTGVTSPTINIPDIPDDVKPSVRTVWLSAINHVATTDDQDLAIKQLSEIYRVTEQDANELISAAKREKNPSCEQITRVFFDNKWTCPPGWIDTGRQWGDVDGEIQCIRGSCPTLNPNVCDYKTRIMKDDKAVCPTGYTDTGRNDKFQCKVGPCSDLPPPVPEPTPEPAPVPRPTPEPAPVPRPTPGPAPVPRPTPSPSPSTCPQFQTRDSKGQCVCDPRQGVTWDGKGCVCDMKNGWNWDGKKCVKGACPQFQTRDSKGQCVCDPRQGVTWDGKSCVCDMKNGWNWDGKKCVKSGGGGGGGGVSIKKNLGKFVMTWYSFDDNTPPYSNVGSTGKYLTPFISVAVPFRLLKKNGGPLNYGDTLYLKFLDGRTMPNGQKHNGIVRLDDFCGDYGDDGYCYQSVKGGKYPNVDLYIGDRRAAGQGCNGGGPAGSGQELTDLSIASGPVGSWGGKSKGPGRCGDIQTAERQGCGFIKWKHTEGWWNSTCAQVNNYRGP</sequence>
<dbReference type="Pfam" id="PF25636">
    <property type="entry name" value="PBCV1_P7"/>
    <property type="match status" value="2"/>
</dbReference>
<feature type="transmembrane region" description="Helical" evidence="3">
    <location>
        <begin position="6"/>
        <end position="29"/>
    </location>
</feature>
<dbReference type="EMBL" id="DQ491002">
    <property type="protein sequence ID" value="ABT15158.1"/>
    <property type="molecule type" value="Genomic_DNA"/>
</dbReference>
<organismHost>
    <name type="scientific">Chlorella</name>
    <dbReference type="NCBI Taxonomy" id="3071"/>
</organismHost>
<proteinExistence type="predicted"/>
<dbReference type="InterPro" id="IPR043659">
    <property type="entry name" value="Exolysin_DUF5874"/>
</dbReference>
<keyword evidence="7" id="KW-1185">Reference proteome</keyword>
<dbReference type="KEGG" id="vg:5659439"/>
<evidence type="ECO:0000259" key="4">
    <source>
        <dbReference type="Pfam" id="PF19202"/>
    </source>
</evidence>
<evidence type="ECO:0000256" key="3">
    <source>
        <dbReference type="SAM" id="Phobius"/>
    </source>
</evidence>
<dbReference type="GeneID" id="5659439"/>
<keyword evidence="3" id="KW-0812">Transmembrane</keyword>
<accession>A7IXT4</accession>
<keyword evidence="3" id="KW-1133">Transmembrane helix</keyword>
<protein>
    <submittedName>
        <fullName evidence="6">Uncharacterized protein B759R</fullName>
    </submittedName>
</protein>
<feature type="domain" description="PBCV-1 P7 disulphide-bonded" evidence="5">
    <location>
        <begin position="300"/>
        <end position="330"/>
    </location>
</feature>
<feature type="coiled-coil region" evidence="1">
    <location>
        <begin position="80"/>
        <end position="114"/>
    </location>
</feature>
<feature type="domain" description="DUF5874" evidence="4">
    <location>
        <begin position="392"/>
        <end position="463"/>
    </location>
</feature>
<evidence type="ECO:0000259" key="5">
    <source>
        <dbReference type="Pfam" id="PF25636"/>
    </source>
</evidence>
<feature type="coiled-coil region" evidence="1">
    <location>
        <begin position="153"/>
        <end position="180"/>
    </location>
</feature>
<evidence type="ECO:0000256" key="2">
    <source>
        <dbReference type="SAM" id="MobiDB-lite"/>
    </source>
</evidence>
<dbReference type="Proteomes" id="UP000202419">
    <property type="component" value="Segment"/>
</dbReference>
<feature type="domain" description="PBCV-1 P7 disulphide-bonded" evidence="5">
    <location>
        <begin position="253"/>
        <end position="287"/>
    </location>
</feature>
<dbReference type="OrthoDB" id="3379at10239"/>
<evidence type="ECO:0000256" key="1">
    <source>
        <dbReference type="SAM" id="Coils"/>
    </source>
</evidence>
<gene>
    <name evidence="6" type="primary">B759R</name>
    <name evidence="6" type="ORF">NY2A_B759R</name>
</gene>
<evidence type="ECO:0000313" key="7">
    <source>
        <dbReference type="Proteomes" id="UP000202419"/>
    </source>
</evidence>
<organism evidence="6 7">
    <name type="scientific">Paramecium bursaria Chlorella virus NY2A</name>
    <name type="common">PBCV-NY2A</name>
    <dbReference type="NCBI Taxonomy" id="46021"/>
    <lineage>
        <taxon>Viruses</taxon>
        <taxon>Varidnaviria</taxon>
        <taxon>Bamfordvirae</taxon>
        <taxon>Nucleocytoviricota</taxon>
        <taxon>Megaviricetes</taxon>
        <taxon>Algavirales</taxon>
        <taxon>Phycodnaviridae</taxon>
        <taxon>Chlorovirus</taxon>
        <taxon>Chlorovirus americanus</taxon>
    </lineage>
</organism>
<name>A7IXT4_PBCVN</name>
<dbReference type="InterPro" id="IPR057988">
    <property type="entry name" value="PBCV1_P7"/>
</dbReference>
<keyword evidence="3" id="KW-0472">Membrane</keyword>
<feature type="compositionally biased region" description="Pro residues" evidence="2">
    <location>
        <begin position="336"/>
        <end position="381"/>
    </location>
</feature>
<dbReference type="RefSeq" id="YP_001497955.1">
    <property type="nucleotide sequence ID" value="NC_009898.1"/>
</dbReference>
<feature type="region of interest" description="Disordered" evidence="2">
    <location>
        <begin position="335"/>
        <end position="393"/>
    </location>
</feature>
<keyword evidence="1" id="KW-0175">Coiled coil</keyword>